<evidence type="ECO:0000313" key="9">
    <source>
        <dbReference type="EMBL" id="EGG03525.1"/>
    </source>
</evidence>
<evidence type="ECO:0000256" key="6">
    <source>
        <dbReference type="ARBA" id="ARBA00023065"/>
    </source>
</evidence>
<dbReference type="Pfam" id="PF25539">
    <property type="entry name" value="Bestrophin_2"/>
    <property type="match status" value="2"/>
</dbReference>
<gene>
    <name evidence="9" type="ORF">MELLADRAFT_109235</name>
</gene>
<dbReference type="InterPro" id="IPR044669">
    <property type="entry name" value="YneE/VCCN1/2-like"/>
</dbReference>
<dbReference type="GeneID" id="18923699"/>
<dbReference type="AlphaFoldDB" id="F4RVT7"/>
<keyword evidence="3" id="KW-1003">Cell membrane</keyword>
<dbReference type="EMBL" id="GL883124">
    <property type="protein sequence ID" value="EGG03525.1"/>
    <property type="molecule type" value="Genomic_DNA"/>
</dbReference>
<keyword evidence="4" id="KW-0812">Transmembrane</keyword>
<dbReference type="Proteomes" id="UP000001072">
    <property type="component" value="Unassembled WGS sequence"/>
</dbReference>
<keyword evidence="6" id="KW-0406">Ion transport</keyword>
<keyword evidence="7" id="KW-0472">Membrane</keyword>
<keyword evidence="5" id="KW-1133">Transmembrane helix</keyword>
<dbReference type="PANTHER" id="PTHR33281:SF19">
    <property type="entry name" value="VOLTAGE-DEPENDENT ANION CHANNEL-FORMING PROTEIN YNEE"/>
    <property type="match status" value="1"/>
</dbReference>
<evidence type="ECO:0000256" key="1">
    <source>
        <dbReference type="ARBA" id="ARBA00004651"/>
    </source>
</evidence>
<name>F4RVT7_MELLP</name>
<dbReference type="InParanoid" id="F4RVT7"/>
<feature type="compositionally biased region" description="Low complexity" evidence="8">
    <location>
        <begin position="465"/>
        <end position="479"/>
    </location>
</feature>
<organism evidence="10">
    <name type="scientific">Melampsora larici-populina (strain 98AG31 / pathotype 3-4-7)</name>
    <name type="common">Poplar leaf rust fungus</name>
    <dbReference type="NCBI Taxonomy" id="747676"/>
    <lineage>
        <taxon>Eukaryota</taxon>
        <taxon>Fungi</taxon>
        <taxon>Dikarya</taxon>
        <taxon>Basidiomycota</taxon>
        <taxon>Pucciniomycotina</taxon>
        <taxon>Pucciniomycetes</taxon>
        <taxon>Pucciniales</taxon>
        <taxon>Melampsoraceae</taxon>
        <taxon>Melampsora</taxon>
    </lineage>
</organism>
<accession>F4RVT7</accession>
<comment type="subcellular location">
    <subcellularLocation>
        <location evidence="1">Cell membrane</location>
        <topology evidence="1">Multi-pass membrane protein</topology>
    </subcellularLocation>
</comment>
<evidence type="ECO:0000256" key="2">
    <source>
        <dbReference type="ARBA" id="ARBA00022448"/>
    </source>
</evidence>
<proteinExistence type="predicted"/>
<evidence type="ECO:0000313" key="10">
    <source>
        <dbReference type="Proteomes" id="UP000001072"/>
    </source>
</evidence>
<evidence type="ECO:0000256" key="5">
    <source>
        <dbReference type="ARBA" id="ARBA00022989"/>
    </source>
</evidence>
<evidence type="ECO:0000256" key="3">
    <source>
        <dbReference type="ARBA" id="ARBA00022475"/>
    </source>
</evidence>
<dbReference type="eggNOG" id="ENOG502T8VN">
    <property type="taxonomic scope" value="Eukaryota"/>
</dbReference>
<evidence type="ECO:0000256" key="4">
    <source>
        <dbReference type="ARBA" id="ARBA00022692"/>
    </source>
</evidence>
<dbReference type="RefSeq" id="XP_007413319.1">
    <property type="nucleotide sequence ID" value="XM_007413257.1"/>
</dbReference>
<evidence type="ECO:0000256" key="7">
    <source>
        <dbReference type="ARBA" id="ARBA00023136"/>
    </source>
</evidence>
<dbReference type="OrthoDB" id="1368at2759"/>
<dbReference type="PANTHER" id="PTHR33281">
    <property type="entry name" value="UPF0187 PROTEIN YNEE"/>
    <property type="match status" value="1"/>
</dbReference>
<reference evidence="10" key="1">
    <citation type="journal article" date="2011" name="Proc. Natl. Acad. Sci. U.S.A.">
        <title>Obligate biotrophy features unraveled by the genomic analysis of rust fungi.</title>
        <authorList>
            <person name="Duplessis S."/>
            <person name="Cuomo C.A."/>
            <person name="Lin Y.-C."/>
            <person name="Aerts A."/>
            <person name="Tisserant E."/>
            <person name="Veneault-Fourrey C."/>
            <person name="Joly D.L."/>
            <person name="Hacquard S."/>
            <person name="Amselem J."/>
            <person name="Cantarel B.L."/>
            <person name="Chiu R."/>
            <person name="Coutinho P.M."/>
            <person name="Feau N."/>
            <person name="Field M."/>
            <person name="Frey P."/>
            <person name="Gelhaye E."/>
            <person name="Goldberg J."/>
            <person name="Grabherr M.G."/>
            <person name="Kodira C.D."/>
            <person name="Kohler A."/>
            <person name="Kuees U."/>
            <person name="Lindquist E.A."/>
            <person name="Lucas S.M."/>
            <person name="Mago R."/>
            <person name="Mauceli E."/>
            <person name="Morin E."/>
            <person name="Murat C."/>
            <person name="Pangilinan J.L."/>
            <person name="Park R."/>
            <person name="Pearson M."/>
            <person name="Quesneville H."/>
            <person name="Rouhier N."/>
            <person name="Sakthikumar S."/>
            <person name="Salamov A.A."/>
            <person name="Schmutz J."/>
            <person name="Selles B."/>
            <person name="Shapiro H."/>
            <person name="Tanguay P."/>
            <person name="Tuskan G.A."/>
            <person name="Henrissat B."/>
            <person name="Van de Peer Y."/>
            <person name="Rouze P."/>
            <person name="Ellis J.G."/>
            <person name="Dodds P.N."/>
            <person name="Schein J.E."/>
            <person name="Zhong S."/>
            <person name="Hamelin R.C."/>
            <person name="Grigoriev I.V."/>
            <person name="Szabo L.J."/>
            <person name="Martin F."/>
        </authorList>
    </citation>
    <scope>NUCLEOTIDE SEQUENCE [LARGE SCALE GENOMIC DNA]</scope>
    <source>
        <strain evidence="10">98AG31 / pathotype 3-4-7</strain>
    </source>
</reference>
<evidence type="ECO:0000256" key="8">
    <source>
        <dbReference type="SAM" id="MobiDB-lite"/>
    </source>
</evidence>
<sequence length="479" mass="54591">MVKAQLESGISGRRFKSKRDQILHDPFKGPPLAQFIKSSTIWDIWPSVSAFTLEAIAIAFTNRPKHDYHHGTGTSSAYAQYTEARRAWGSMIHHSRTLARIIWIHIPDELYPHSEKDPPSDAEVNQAILEKKTMTNLIESFSVSVKHYLRGERGIFYEDLYHLVCFLPKYNVPSYVQMPNAPQLPEFEAFETLKKEKSDKFIKIELPSASHQSNQSTSNSRSTIQYPDPLIPPIKLLPSYNPPKKTLCDHLPVFRIFRSLWKGALNFTKQRRRSVQNLNDDNLPLEILWQLDAYITSLKRRKMLDVPTTNSMNASIVGLSDALSTLERVLTTPLPFGYTVHLKTVIWGYLLFLPFQLIGTFKKITIPATALISFVFLGFLKISEDIENPFGYSPNDLDLDHFCFNIIAKEIDELTSSPPSNPSDYIFSASNLPLFNLGEFKTAEEIYQSMKPDELRNSLSRKDISSSNSNSSLLKRGEV</sequence>
<dbReference type="HOGENOM" id="CLU_029790_6_1_1"/>
<keyword evidence="2" id="KW-0813">Transport</keyword>
<protein>
    <submittedName>
        <fullName evidence="9">Uncharacterized protein</fullName>
    </submittedName>
</protein>
<feature type="region of interest" description="Disordered" evidence="8">
    <location>
        <begin position="456"/>
        <end position="479"/>
    </location>
</feature>
<dbReference type="GO" id="GO:0005886">
    <property type="term" value="C:plasma membrane"/>
    <property type="evidence" value="ECO:0007669"/>
    <property type="project" value="UniProtKB-SubCell"/>
</dbReference>
<dbReference type="GO" id="GO:0005254">
    <property type="term" value="F:chloride channel activity"/>
    <property type="evidence" value="ECO:0007669"/>
    <property type="project" value="InterPro"/>
</dbReference>
<keyword evidence="10" id="KW-1185">Reference proteome</keyword>
<dbReference type="KEGG" id="mlr:MELLADRAFT_109235"/>
<dbReference type="VEuPathDB" id="FungiDB:MELLADRAFT_109235"/>